<dbReference type="InterPro" id="IPR023405">
    <property type="entry name" value="Topo_IA_core_domain"/>
</dbReference>
<dbReference type="Proteomes" id="UP000009168">
    <property type="component" value="Unassembled WGS sequence"/>
</dbReference>
<dbReference type="InterPro" id="IPR034144">
    <property type="entry name" value="TOPRIM_TopoIII"/>
</dbReference>
<dbReference type="FunFam" id="1.10.290.10:FF:000001">
    <property type="entry name" value="DNA topoisomerase"/>
    <property type="match status" value="1"/>
</dbReference>
<dbReference type="PRINTS" id="PR00417">
    <property type="entry name" value="PRTPISMRASEI"/>
</dbReference>
<evidence type="ECO:0000256" key="3">
    <source>
        <dbReference type="ARBA" id="ARBA00012891"/>
    </source>
</evidence>
<feature type="compositionally biased region" description="Low complexity" evidence="7">
    <location>
        <begin position="199"/>
        <end position="208"/>
    </location>
</feature>
<feature type="compositionally biased region" description="Basic residues" evidence="7">
    <location>
        <begin position="1157"/>
        <end position="1168"/>
    </location>
</feature>
<dbReference type="SUPFAM" id="SSF56712">
    <property type="entry name" value="Prokaryotic type I DNA topoisomerase"/>
    <property type="match status" value="1"/>
</dbReference>
<dbReference type="Gene3D" id="1.10.290.10">
    <property type="entry name" value="Topoisomerase I, domain 4"/>
    <property type="match status" value="1"/>
</dbReference>
<feature type="compositionally biased region" description="Acidic residues" evidence="7">
    <location>
        <begin position="1173"/>
        <end position="1182"/>
    </location>
</feature>
<dbReference type="InterPro" id="IPR013825">
    <property type="entry name" value="Topo_IA_cen_sub2"/>
</dbReference>
<feature type="compositionally biased region" description="Polar residues" evidence="7">
    <location>
        <begin position="113"/>
        <end position="126"/>
    </location>
</feature>
<comment type="similarity">
    <text evidence="2">Belongs to the type IA topoisomerase family.</text>
</comment>
<keyword evidence="4" id="KW-0799">Topoisomerase</keyword>
<dbReference type="PROSITE" id="PS52039">
    <property type="entry name" value="TOPO_IA_2"/>
    <property type="match status" value="1"/>
</dbReference>
<name>I7M423_TETTS</name>
<dbReference type="OrthoDB" id="430051at2759"/>
<dbReference type="InterPro" id="IPR013826">
    <property type="entry name" value="Topo_IA_cen_sub3"/>
</dbReference>
<dbReference type="EC" id="5.6.2.1" evidence="3"/>
<reference evidence="11" key="1">
    <citation type="journal article" date="2006" name="PLoS Biol.">
        <title>Macronuclear genome sequence of the ciliate Tetrahymena thermophila, a model eukaryote.</title>
        <authorList>
            <person name="Eisen J.A."/>
            <person name="Coyne R.S."/>
            <person name="Wu M."/>
            <person name="Wu D."/>
            <person name="Thiagarajan M."/>
            <person name="Wortman J.R."/>
            <person name="Badger J.H."/>
            <person name="Ren Q."/>
            <person name="Amedeo P."/>
            <person name="Jones K.M."/>
            <person name="Tallon L.J."/>
            <person name="Delcher A.L."/>
            <person name="Salzberg S.L."/>
            <person name="Silva J.C."/>
            <person name="Haas B.J."/>
            <person name="Majoros W.H."/>
            <person name="Farzad M."/>
            <person name="Carlton J.M."/>
            <person name="Smith R.K. Jr."/>
            <person name="Garg J."/>
            <person name="Pearlman R.E."/>
            <person name="Karrer K.M."/>
            <person name="Sun L."/>
            <person name="Manning G."/>
            <person name="Elde N.C."/>
            <person name="Turkewitz A.P."/>
            <person name="Asai D.J."/>
            <person name="Wilkes D.E."/>
            <person name="Wang Y."/>
            <person name="Cai H."/>
            <person name="Collins K."/>
            <person name="Stewart B.A."/>
            <person name="Lee S.R."/>
            <person name="Wilamowska K."/>
            <person name="Weinberg Z."/>
            <person name="Ruzzo W.L."/>
            <person name="Wloga D."/>
            <person name="Gaertig J."/>
            <person name="Frankel J."/>
            <person name="Tsao C.-C."/>
            <person name="Gorovsky M.A."/>
            <person name="Keeling P.J."/>
            <person name="Waller R.F."/>
            <person name="Patron N.J."/>
            <person name="Cherry J.M."/>
            <person name="Stover N.A."/>
            <person name="Krieger C.J."/>
            <person name="del Toro C."/>
            <person name="Ryder H.F."/>
            <person name="Williamson S.C."/>
            <person name="Barbeau R.A."/>
            <person name="Hamilton E.P."/>
            <person name="Orias E."/>
        </authorList>
    </citation>
    <scope>NUCLEOTIDE SEQUENCE [LARGE SCALE GENOMIC DNA]</scope>
    <source>
        <strain evidence="11">SB210</strain>
    </source>
</reference>
<comment type="catalytic activity">
    <reaction evidence="1">
        <text>ATP-independent breakage of single-stranded DNA, followed by passage and rejoining.</text>
        <dbReference type="EC" id="5.6.2.1"/>
    </reaction>
</comment>
<dbReference type="PANTHER" id="PTHR11390:SF20">
    <property type="entry name" value="DNA TOPOISOMERASE 3-BETA-1"/>
    <property type="match status" value="1"/>
</dbReference>
<dbReference type="CDD" id="cd03362">
    <property type="entry name" value="TOPRIM_TopoIA_TopoIII"/>
    <property type="match status" value="1"/>
</dbReference>
<proteinExistence type="inferred from homology"/>
<dbReference type="GO" id="GO:0003917">
    <property type="term" value="F:DNA topoisomerase type I (single strand cut, ATP-independent) activity"/>
    <property type="evidence" value="ECO:0007669"/>
    <property type="project" value="UniProtKB-EC"/>
</dbReference>
<dbReference type="InterPro" id="IPR003602">
    <property type="entry name" value="Topo_IA_DNA-bd_dom"/>
</dbReference>
<dbReference type="PROSITE" id="PS00396">
    <property type="entry name" value="TOPO_IA_1"/>
    <property type="match status" value="1"/>
</dbReference>
<gene>
    <name evidence="10" type="ORF">TTHERM_00465030</name>
</gene>
<evidence type="ECO:0000256" key="2">
    <source>
        <dbReference type="ARBA" id="ARBA00009446"/>
    </source>
</evidence>
<dbReference type="InParanoid" id="I7M423"/>
<evidence type="ECO:0000256" key="6">
    <source>
        <dbReference type="ARBA" id="ARBA00023235"/>
    </source>
</evidence>
<dbReference type="SMART" id="SM00493">
    <property type="entry name" value="TOPRIM"/>
    <property type="match status" value="1"/>
</dbReference>
<evidence type="ECO:0000259" key="9">
    <source>
        <dbReference type="PROSITE" id="PS52039"/>
    </source>
</evidence>
<feature type="region of interest" description="Disordered" evidence="7">
    <location>
        <begin position="113"/>
        <end position="219"/>
    </location>
</feature>
<feature type="domain" description="Toprim" evidence="8">
    <location>
        <begin position="243"/>
        <end position="392"/>
    </location>
</feature>
<dbReference type="Pfam" id="PF01131">
    <property type="entry name" value="Topoisom_bac"/>
    <property type="match status" value="1"/>
</dbReference>
<dbReference type="Gene3D" id="2.70.20.10">
    <property type="entry name" value="Topoisomerase I, domain 3"/>
    <property type="match status" value="1"/>
</dbReference>
<feature type="region of interest" description="Disordered" evidence="7">
    <location>
        <begin position="21"/>
        <end position="51"/>
    </location>
</feature>
<dbReference type="SMART" id="SM00436">
    <property type="entry name" value="TOP1Bc"/>
    <property type="match status" value="1"/>
</dbReference>
<dbReference type="InterPro" id="IPR013824">
    <property type="entry name" value="Topo_IA_cen_sub1"/>
</dbReference>
<evidence type="ECO:0000259" key="8">
    <source>
        <dbReference type="PROSITE" id="PS50880"/>
    </source>
</evidence>
<keyword evidence="5" id="KW-0238">DNA-binding</keyword>
<dbReference type="InterPro" id="IPR006171">
    <property type="entry name" value="TOPRIM_dom"/>
</dbReference>
<protein>
    <recommendedName>
        <fullName evidence="3">DNA topoisomerase</fullName>
        <ecNumber evidence="3">5.6.2.1</ecNumber>
    </recommendedName>
</protein>
<feature type="region of interest" description="Disordered" evidence="7">
    <location>
        <begin position="1123"/>
        <end position="1189"/>
    </location>
</feature>
<dbReference type="InterPro" id="IPR000380">
    <property type="entry name" value="Topo_IA"/>
</dbReference>
<dbReference type="InterPro" id="IPR003601">
    <property type="entry name" value="Topo_IA_2"/>
</dbReference>
<keyword evidence="11" id="KW-1185">Reference proteome</keyword>
<evidence type="ECO:0000256" key="4">
    <source>
        <dbReference type="ARBA" id="ARBA00023029"/>
    </source>
</evidence>
<dbReference type="GO" id="GO:0006281">
    <property type="term" value="P:DNA repair"/>
    <property type="evidence" value="ECO:0007669"/>
    <property type="project" value="TreeGrafter"/>
</dbReference>
<dbReference type="eggNOG" id="KOG1957">
    <property type="taxonomic scope" value="Eukaryota"/>
</dbReference>
<dbReference type="SMART" id="SM00437">
    <property type="entry name" value="TOP1Ac"/>
    <property type="match status" value="1"/>
</dbReference>
<dbReference type="FunFam" id="3.40.50.140:FF:000003">
    <property type="entry name" value="DNA topoisomerase"/>
    <property type="match status" value="1"/>
</dbReference>
<dbReference type="GO" id="GO:0005634">
    <property type="term" value="C:nucleus"/>
    <property type="evidence" value="ECO:0007669"/>
    <property type="project" value="TreeGrafter"/>
</dbReference>
<dbReference type="PROSITE" id="PS50880">
    <property type="entry name" value="TOPRIM"/>
    <property type="match status" value="1"/>
</dbReference>
<evidence type="ECO:0000256" key="7">
    <source>
        <dbReference type="SAM" id="MobiDB-lite"/>
    </source>
</evidence>
<dbReference type="Gene3D" id="3.40.50.140">
    <property type="match status" value="1"/>
</dbReference>
<evidence type="ECO:0000256" key="5">
    <source>
        <dbReference type="ARBA" id="ARBA00023125"/>
    </source>
</evidence>
<feature type="domain" description="Topo IA-type catalytic" evidence="9">
    <location>
        <begin position="409"/>
        <end position="835"/>
    </location>
</feature>
<dbReference type="GO" id="GO:0003677">
    <property type="term" value="F:DNA binding"/>
    <property type="evidence" value="ECO:0007669"/>
    <property type="project" value="UniProtKB-KW"/>
</dbReference>
<dbReference type="PANTHER" id="PTHR11390">
    <property type="entry name" value="PROKARYOTIC DNA TOPOISOMERASE"/>
    <property type="match status" value="1"/>
</dbReference>
<accession>I7M423</accession>
<dbReference type="STRING" id="312017.I7M423"/>
<feature type="compositionally biased region" description="Polar residues" evidence="7">
    <location>
        <begin position="21"/>
        <end position="50"/>
    </location>
</feature>
<dbReference type="GO" id="GO:0006265">
    <property type="term" value="P:DNA topological change"/>
    <property type="evidence" value="ECO:0007669"/>
    <property type="project" value="InterPro"/>
</dbReference>
<keyword evidence="6" id="KW-0413">Isomerase</keyword>
<dbReference type="Pfam" id="PF01751">
    <property type="entry name" value="Toprim"/>
    <property type="match status" value="1"/>
</dbReference>
<evidence type="ECO:0000313" key="11">
    <source>
        <dbReference type="Proteomes" id="UP000009168"/>
    </source>
</evidence>
<evidence type="ECO:0000256" key="1">
    <source>
        <dbReference type="ARBA" id="ARBA00000213"/>
    </source>
</evidence>
<dbReference type="GeneID" id="7839907"/>
<dbReference type="EMBL" id="GG662441">
    <property type="protein sequence ID" value="EAS04755.2"/>
    <property type="molecule type" value="Genomic_DNA"/>
</dbReference>
<dbReference type="RefSeq" id="XP_001025000.2">
    <property type="nucleotide sequence ID" value="XM_001025000.2"/>
</dbReference>
<dbReference type="GO" id="GO:0006310">
    <property type="term" value="P:DNA recombination"/>
    <property type="evidence" value="ECO:0007669"/>
    <property type="project" value="TreeGrafter"/>
</dbReference>
<feature type="compositionally biased region" description="Polar residues" evidence="7">
    <location>
        <begin position="187"/>
        <end position="198"/>
    </location>
</feature>
<organism evidence="10 11">
    <name type="scientific">Tetrahymena thermophila (strain SB210)</name>
    <dbReference type="NCBI Taxonomy" id="312017"/>
    <lineage>
        <taxon>Eukaryota</taxon>
        <taxon>Sar</taxon>
        <taxon>Alveolata</taxon>
        <taxon>Ciliophora</taxon>
        <taxon>Intramacronucleata</taxon>
        <taxon>Oligohymenophorea</taxon>
        <taxon>Hymenostomatida</taxon>
        <taxon>Tetrahymenina</taxon>
        <taxon>Tetrahymenidae</taxon>
        <taxon>Tetrahymena</taxon>
    </lineage>
</organism>
<dbReference type="Gene3D" id="1.10.460.10">
    <property type="entry name" value="Topoisomerase I, domain 2"/>
    <property type="match status" value="1"/>
</dbReference>
<sequence length="1369" mass="157618">MEQDFQGKFNRSFNMQQDQFKAQHSFIQDKQNQGQKSTFQYTQNAQQKFQHNPRFNKFDHEADQSSYSLKQFDRAQSYGKNYGKDRNMHIEKDGSDLQEQSTGAAPLRKGSLNQYQKDQSSFQGKFNQRKDSNNEQFQSLRGLSQDDSKVPAKTGYLGKNFDPNYKNRLAKQREGSLENQEDGEIKANSNPLRQPRNNSSSFQGSSGSVHQPPRQQNQPYFSNVHAKGLLPYSVDEGFDSFVTVLMVAEKPSIARSIAEALGGAGFTTRKGICKFSNVFTFYGHIFGKKALIKVTSVIGHIYTSDFTQEYQDWRRVDPYKLFNATTLKKETNPNSQIIQHLQKEAMGASYLILWLDNDREGENICFEVLTICKPELIKEDFQQIFRAKFSSITPIDIRKAFDELSIGPNFNESQAVDARQIIDLKVGVAFSRFQTRYLVRKYEDLNNKKITFGPCQTPTLSFCVQRDDEIKDFISKPFYRIIPKISLVPNELINLEWTKERTYDQQEALDVKQELESIGQTSVVKVDNKETQKIKPVALNTVNFLKMASKQYGLGPQNAMQVAEKLYLGGFITYPRTESTKYPDKFDFNSVLHAVCQYHQNQNISIYAQKLQQNGIHKSRLGKDVGDHPPITPTNKIMRQQLSRDEQNIYELVCRHFLATVSSDCRLYKKKVLFQTGNQTFSLIGTAVIDKGYLEALPWQKIYENEIPNFSEGDQIYLHSVDIHSGKTQPPDHLTESDLISLMEQNGIGTDASMAQHIQNICDREYVQVVGQARRLVPTELGSSLIHAYAEIDPELVAPNLRSSIERSVDLISQGELDKDQVLQSVIELFKNKYLYFVSKVGVLDKYFDPIYQSIETTISQAQYFTKCGRCKCNMKILDKIGKIFCERCKFMYGLPRDSKYSIAGECFCPIDGFQLVLIESTVKGNTKRFTICPLCFQKTPELENYSSEEKYQRTSCNLCSNRSCQFSMVNNEIGPCPHCKYEKGGRLVLDWPDNNNYTMTCNACMYQYLIVKNGKLIRSQMKCANCNCFQVKIETSDGFSALGCLFCDIQTKNRMEERPPTEPQGESSLRNQRYFNEDLDKSIEDQPLKLKQPQALQINNNQKVIGLKNNIMEIENQITEADQPIKKRRGRPPKAATEFNFQEKENIQDEANTKPQTRKPRATKAIKKLSQEEGEADEDEEQFSKPTHPTVDFVKKGIQKAPKSYGNTFNQFKAQQQQKIDNQFQNSNFEDILEDSHKQDLEFFSKFPRNNIIKENQETYEILKESTMLLSEIDGHSTFKNYSSLENSFQQNNRKPRQMNNFKQNQFNNQQFQGNSFKQNISTNSSIQQNNFQQQRKPNYEKEMNNSFQNKNNSALDSSSILLKQLDF</sequence>
<dbReference type="KEGG" id="tet:TTHERM_00465030"/>
<dbReference type="CDD" id="cd00186">
    <property type="entry name" value="TOP1Ac"/>
    <property type="match status" value="1"/>
</dbReference>
<evidence type="ECO:0000313" key="10">
    <source>
        <dbReference type="EMBL" id="EAS04755.2"/>
    </source>
</evidence>
<dbReference type="InterPro" id="IPR023406">
    <property type="entry name" value="Topo_IA_AS"/>
</dbReference>
<dbReference type="InterPro" id="IPR013497">
    <property type="entry name" value="Topo_IA_cen"/>
</dbReference>